<evidence type="ECO:0000313" key="2">
    <source>
        <dbReference type="EMBL" id="KAJ7075169.1"/>
    </source>
</evidence>
<protein>
    <submittedName>
        <fullName evidence="2">Uncharacterized protein</fullName>
    </submittedName>
</protein>
<comment type="caution">
    <text evidence="2">The sequence shown here is derived from an EMBL/GenBank/DDBJ whole genome shotgun (WGS) entry which is preliminary data.</text>
</comment>
<sequence>MIIYISALMLSEDARSGCRLPTRPLTNSMVILLQGPGSKAPVFLSENVDFCACGPQSICRSRPWPRTWTLISFPPRPRCGIAVPRAAATTRNAASSRGHTLSRPIPRSTLRIRCSSSTKSATLFSSSSSSTHNTYEDLKRHDKQHMEEVRENNKGAMDSKECTKAGMTSEDGCVYILWRADKLAMLLKPTIRLPVQTASRAEAIVFVPLRRRSAPAVAGA</sequence>
<evidence type="ECO:0000256" key="1">
    <source>
        <dbReference type="SAM" id="MobiDB-lite"/>
    </source>
</evidence>
<dbReference type="EMBL" id="JARJCN010000102">
    <property type="protein sequence ID" value="KAJ7075169.1"/>
    <property type="molecule type" value="Genomic_DNA"/>
</dbReference>
<evidence type="ECO:0000313" key="3">
    <source>
        <dbReference type="Proteomes" id="UP001222325"/>
    </source>
</evidence>
<gene>
    <name evidence="2" type="ORF">B0H15DRAFT_40132</name>
</gene>
<keyword evidence="3" id="KW-1185">Reference proteome</keyword>
<dbReference type="AlphaFoldDB" id="A0AAD6TPZ1"/>
<dbReference type="Proteomes" id="UP001222325">
    <property type="component" value="Unassembled WGS sequence"/>
</dbReference>
<accession>A0AAD6TPZ1</accession>
<reference evidence="2" key="1">
    <citation type="submission" date="2023-03" db="EMBL/GenBank/DDBJ databases">
        <title>Massive genome expansion in bonnet fungi (Mycena s.s.) driven by repeated elements and novel gene families across ecological guilds.</title>
        <authorList>
            <consortium name="Lawrence Berkeley National Laboratory"/>
            <person name="Harder C.B."/>
            <person name="Miyauchi S."/>
            <person name="Viragh M."/>
            <person name="Kuo A."/>
            <person name="Thoen E."/>
            <person name="Andreopoulos B."/>
            <person name="Lu D."/>
            <person name="Skrede I."/>
            <person name="Drula E."/>
            <person name="Henrissat B."/>
            <person name="Morin E."/>
            <person name="Kohler A."/>
            <person name="Barry K."/>
            <person name="LaButti K."/>
            <person name="Morin E."/>
            <person name="Salamov A."/>
            <person name="Lipzen A."/>
            <person name="Mereny Z."/>
            <person name="Hegedus B."/>
            <person name="Baldrian P."/>
            <person name="Stursova M."/>
            <person name="Weitz H."/>
            <person name="Taylor A."/>
            <person name="Grigoriev I.V."/>
            <person name="Nagy L.G."/>
            <person name="Martin F."/>
            <person name="Kauserud H."/>
        </authorList>
    </citation>
    <scope>NUCLEOTIDE SEQUENCE</scope>
    <source>
        <strain evidence="2">CBHHK173m</strain>
    </source>
</reference>
<organism evidence="2 3">
    <name type="scientific">Mycena belliarum</name>
    <dbReference type="NCBI Taxonomy" id="1033014"/>
    <lineage>
        <taxon>Eukaryota</taxon>
        <taxon>Fungi</taxon>
        <taxon>Dikarya</taxon>
        <taxon>Basidiomycota</taxon>
        <taxon>Agaricomycotina</taxon>
        <taxon>Agaricomycetes</taxon>
        <taxon>Agaricomycetidae</taxon>
        <taxon>Agaricales</taxon>
        <taxon>Marasmiineae</taxon>
        <taxon>Mycenaceae</taxon>
        <taxon>Mycena</taxon>
    </lineage>
</organism>
<feature type="region of interest" description="Disordered" evidence="1">
    <location>
        <begin position="123"/>
        <end position="142"/>
    </location>
</feature>
<proteinExistence type="predicted"/>
<name>A0AAD6TPZ1_9AGAR</name>